<dbReference type="AlphaFoldDB" id="A0A154PG56"/>
<dbReference type="PANTHER" id="PTHR47326:SF1">
    <property type="entry name" value="HTH PSQ-TYPE DOMAIN-CONTAINING PROTEIN"/>
    <property type="match status" value="1"/>
</dbReference>
<dbReference type="GO" id="GO:0003676">
    <property type="term" value="F:nucleic acid binding"/>
    <property type="evidence" value="ECO:0007669"/>
    <property type="project" value="InterPro"/>
</dbReference>
<dbReference type="PANTHER" id="PTHR47326">
    <property type="entry name" value="TRANSPOSABLE ELEMENT TC3 TRANSPOSASE-LIKE PROTEIN"/>
    <property type="match status" value="1"/>
</dbReference>
<gene>
    <name evidence="2" type="ORF">WN55_01824</name>
</gene>
<dbReference type="InterPro" id="IPR032135">
    <property type="entry name" value="DUF4817"/>
</dbReference>
<evidence type="ECO:0000313" key="3">
    <source>
        <dbReference type="Proteomes" id="UP000076502"/>
    </source>
</evidence>
<evidence type="ECO:0000259" key="1">
    <source>
        <dbReference type="Pfam" id="PF16087"/>
    </source>
</evidence>
<protein>
    <recommendedName>
        <fullName evidence="1">DUF4817 domain-containing protein</fullName>
    </recommendedName>
</protein>
<organism evidence="2 3">
    <name type="scientific">Dufourea novaeangliae</name>
    <name type="common">Sweat bee</name>
    <dbReference type="NCBI Taxonomy" id="178035"/>
    <lineage>
        <taxon>Eukaryota</taxon>
        <taxon>Metazoa</taxon>
        <taxon>Ecdysozoa</taxon>
        <taxon>Arthropoda</taxon>
        <taxon>Hexapoda</taxon>
        <taxon>Insecta</taxon>
        <taxon>Pterygota</taxon>
        <taxon>Neoptera</taxon>
        <taxon>Endopterygota</taxon>
        <taxon>Hymenoptera</taxon>
        <taxon>Apocrita</taxon>
        <taxon>Aculeata</taxon>
        <taxon>Apoidea</taxon>
        <taxon>Anthophila</taxon>
        <taxon>Halictidae</taxon>
        <taxon>Rophitinae</taxon>
        <taxon>Dufourea</taxon>
    </lineage>
</organism>
<reference evidence="2 3" key="1">
    <citation type="submission" date="2015-07" db="EMBL/GenBank/DDBJ databases">
        <title>The genome of Dufourea novaeangliae.</title>
        <authorList>
            <person name="Pan H."/>
            <person name="Kapheim K."/>
        </authorList>
    </citation>
    <scope>NUCLEOTIDE SEQUENCE [LARGE SCALE GENOMIC DNA]</scope>
    <source>
        <strain evidence="2">0120121106</strain>
        <tissue evidence="2">Whole body</tissue>
    </source>
</reference>
<dbReference type="Pfam" id="PF16087">
    <property type="entry name" value="DUF4817"/>
    <property type="match status" value="1"/>
</dbReference>
<name>A0A154PG56_DUFNO</name>
<dbReference type="EMBL" id="KQ434898">
    <property type="protein sequence ID" value="KZC10812.1"/>
    <property type="molecule type" value="Genomic_DNA"/>
</dbReference>
<dbReference type="InterPro" id="IPR036397">
    <property type="entry name" value="RNaseH_sf"/>
</dbReference>
<accession>A0A154PG56</accession>
<evidence type="ECO:0000313" key="2">
    <source>
        <dbReference type="EMBL" id="KZC10812.1"/>
    </source>
</evidence>
<dbReference type="Proteomes" id="UP000076502">
    <property type="component" value="Unassembled WGS sequence"/>
</dbReference>
<proteinExistence type="predicted"/>
<sequence length="177" mass="20967">MLLIYDECQQKFVRAKNMYAERYPHRPPPSRRTFKNMCDKLIQTGSLSVRKSECRKRVTNEQNEIGVLGSVATNPHISSRQIERESGISSKSVLLILHCHKFHPYHVILHQQLQRNDFMNRVEFCRWAKHQIHNNEVFLNTVLFTDEATFTNHGNVNLQNMHLWAAENPHWLRQVEH</sequence>
<dbReference type="Gene3D" id="3.30.420.10">
    <property type="entry name" value="Ribonuclease H-like superfamily/Ribonuclease H"/>
    <property type="match status" value="1"/>
</dbReference>
<feature type="domain" description="DUF4817" evidence="1">
    <location>
        <begin position="1"/>
        <end position="47"/>
    </location>
</feature>
<keyword evidence="3" id="KW-1185">Reference proteome</keyword>